<dbReference type="InterPro" id="IPR040813">
    <property type="entry name" value="Hen1_Lam_C"/>
</dbReference>
<feature type="domain" description="HEN1 double-stranded RNA binding" evidence="22">
    <location>
        <begin position="519"/>
        <end position="653"/>
    </location>
</feature>
<keyword evidence="6" id="KW-0489">Methyltransferase</keyword>
<dbReference type="Gene3D" id="3.30.160.20">
    <property type="match status" value="1"/>
</dbReference>
<comment type="cofactor">
    <cofactor evidence="1">
        <name>Mg(2+)</name>
        <dbReference type="ChEBI" id="CHEBI:18420"/>
    </cofactor>
</comment>
<comment type="similarity">
    <text evidence="4">Belongs to the methyltransferase superfamily. HEN1 family.</text>
</comment>
<dbReference type="InterPro" id="IPR056755">
    <property type="entry name" value="DSRM_2"/>
</dbReference>
<dbReference type="PANTHER" id="PTHR21404:SF3">
    <property type="entry name" value="SMALL RNA 2'-O-METHYLTRANSFERASE"/>
    <property type="match status" value="1"/>
</dbReference>
<evidence type="ECO:0000256" key="19">
    <source>
        <dbReference type="SAM" id="MobiDB-lite"/>
    </source>
</evidence>
<dbReference type="InterPro" id="IPR040870">
    <property type="entry name" value="HEN1_dsRBD2"/>
</dbReference>
<evidence type="ECO:0000256" key="14">
    <source>
        <dbReference type="ARBA" id="ARBA00023136"/>
    </source>
</evidence>
<dbReference type="Proteomes" id="UP001604336">
    <property type="component" value="Unassembled WGS sequence"/>
</dbReference>
<dbReference type="InterPro" id="IPR001179">
    <property type="entry name" value="PPIase_FKBP_dom"/>
</dbReference>
<keyword evidence="7" id="KW-0808">Transferase</keyword>
<keyword evidence="12" id="KW-0694">RNA-binding</keyword>
<dbReference type="GO" id="GO:0016070">
    <property type="term" value="P:RNA metabolic process"/>
    <property type="evidence" value="ECO:0007669"/>
    <property type="project" value="UniProtKB-ARBA"/>
</dbReference>
<evidence type="ECO:0000256" key="9">
    <source>
        <dbReference type="ARBA" id="ARBA00022692"/>
    </source>
</evidence>
<evidence type="ECO:0000256" key="4">
    <source>
        <dbReference type="ARBA" id="ARBA00009026"/>
    </source>
</evidence>
<dbReference type="PANTHER" id="PTHR21404">
    <property type="entry name" value="HEN1"/>
    <property type="match status" value="1"/>
</dbReference>
<evidence type="ECO:0000259" key="24">
    <source>
        <dbReference type="Pfam" id="PF24995"/>
    </source>
</evidence>
<evidence type="ECO:0000259" key="23">
    <source>
        <dbReference type="Pfam" id="PF18441"/>
    </source>
</evidence>
<evidence type="ECO:0000313" key="26">
    <source>
        <dbReference type="Proteomes" id="UP001604336"/>
    </source>
</evidence>
<dbReference type="InterPro" id="IPR026610">
    <property type="entry name" value="Hen1"/>
</dbReference>
<dbReference type="EC" id="2.1.1.386" evidence="17"/>
<dbReference type="Pfam" id="PF00254">
    <property type="entry name" value="FKBP_C"/>
    <property type="match status" value="1"/>
</dbReference>
<evidence type="ECO:0000256" key="5">
    <source>
        <dbReference type="ARBA" id="ARBA00021330"/>
    </source>
</evidence>
<feature type="domain" description="Small RNA 2'-O-methyltransferase Hen1 La-motif C-terminal" evidence="23">
    <location>
        <begin position="384"/>
        <end position="517"/>
    </location>
</feature>
<evidence type="ECO:0000259" key="22">
    <source>
        <dbReference type="Pfam" id="PF17842"/>
    </source>
</evidence>
<dbReference type="InterPro" id="IPR007603">
    <property type="entry name" value="Choline_transptr-like"/>
</dbReference>
<dbReference type="Pfam" id="PF17842">
    <property type="entry name" value="dsRBD2"/>
    <property type="match status" value="1"/>
</dbReference>
<comment type="subcellular location">
    <subcellularLocation>
        <location evidence="2">Membrane</location>
        <topology evidence="2">Multi-pass membrane protein</topology>
    </subcellularLocation>
</comment>
<evidence type="ECO:0000256" key="18">
    <source>
        <dbReference type="ARBA" id="ARBA00048418"/>
    </source>
</evidence>
<dbReference type="SUPFAM" id="SSF53335">
    <property type="entry name" value="S-adenosyl-L-methionine-dependent methyltransferases"/>
    <property type="match status" value="1"/>
</dbReference>
<keyword evidence="13 20" id="KW-1133">Transmembrane helix</keyword>
<keyword evidence="11" id="KW-0460">Magnesium</keyword>
<comment type="similarity">
    <text evidence="3">Belongs to the CTL (choline transporter-like) family.</text>
</comment>
<proteinExistence type="inferred from homology"/>
<dbReference type="Pfam" id="PF24995">
    <property type="entry name" value="DSRM_2"/>
    <property type="match status" value="1"/>
</dbReference>
<name>A0ABD1P8F3_9LAMI</name>
<gene>
    <name evidence="25" type="ORF">Adt_43579</name>
</gene>
<dbReference type="Gene3D" id="3.40.50.150">
    <property type="entry name" value="Vaccinia Virus protein VP39"/>
    <property type="match status" value="1"/>
</dbReference>
<dbReference type="GO" id="GO:0016020">
    <property type="term" value="C:membrane"/>
    <property type="evidence" value="ECO:0007669"/>
    <property type="project" value="UniProtKB-SubCell"/>
</dbReference>
<evidence type="ECO:0000256" key="15">
    <source>
        <dbReference type="ARBA" id="ARBA00023158"/>
    </source>
</evidence>
<dbReference type="EMBL" id="JBFOLK010000014">
    <property type="protein sequence ID" value="KAL2460159.1"/>
    <property type="molecule type" value="Genomic_DNA"/>
</dbReference>
<dbReference type="AlphaFoldDB" id="A0ABD1P8F3"/>
<dbReference type="GO" id="GO:0090486">
    <property type="term" value="F:small RNA 2'-O-methyltransferase activity"/>
    <property type="evidence" value="ECO:0007669"/>
    <property type="project" value="UniProtKB-EC"/>
</dbReference>
<evidence type="ECO:0000256" key="13">
    <source>
        <dbReference type="ARBA" id="ARBA00022989"/>
    </source>
</evidence>
<dbReference type="SUPFAM" id="SSF54768">
    <property type="entry name" value="dsRNA-binding domain-like"/>
    <property type="match status" value="1"/>
</dbReference>
<dbReference type="FunFam" id="3.40.50.150:FF:000215">
    <property type="entry name" value="Hua enhancer1"/>
    <property type="match status" value="1"/>
</dbReference>
<keyword evidence="8" id="KW-0949">S-adenosyl-L-methionine</keyword>
<sequence length="1090" mass="121241">MPATDGVGALFIVFAIGNGLYACWVTQRTSFCSKIFIKALEPVSKFPDLNRPTYWMLGAGFCWMSFWILAVIGALNFYVPPLIIMALVLSLAWTAEVMRNVANLTVSRVISLYYLRGMQSSTQFCFQRALSNNLGSACLGSLFVPAIEALRILARGVMETGIVPAVPAKKSSLTPKTIIHQKFGDKAHYKVEEVQEDTKNGCPGLAIPPKGPCLYRCTLQLPELVVISDTFKRKKDAEQSAAEKALEKLCIHQKEYNPTVEEAWDDLSGRLSYLFATEFLSSLHPLSGHLRASLQREGHLSGCVPISVIVTYDAKISTICKYINPEADSNFLLLMSLVLKAASKLDNLVISVDKQLSLQRRNPILPEIIHALVNQEPRFSESLSIEVIRIPCSVEKTVESLVLNISANGYYVDVIAQELGVTEASKVFITRTIGKASSDMRLYYNTPECLLMDQLSEPLVNLASHDKGSLNVRASYLSGQEVYGDAILAAIGYSWKSTDLFHEDVSLRTYYRLLVNMIPSGVYKLSREAILAAELPVAFTTKSNWRGSFPRDILCTFCRVHRLSEPVFESSMDLPGSRKKLKVESVKKDTNGASIASTCGKSTGSVGDFKCEIKIFSKCQELIMQYSPKESYKKQTDAMQHSALKVISWLNIFLEKPDMSLEMLSSSAEKLGIQFSHDIFFKEFVLCQSVHKFGSTRLQSSKTIDYSCIDQPNNHLDDNRSSICGENSGVTPSNGSLACVSYSISLVTEGEFLKEHIESNEEFEFEIGSEAVISRLEAVITRMSVGQSAFFKMELPPQEFILAAAGDSAATLSLLSSRRCILEYAVTLLQVTEPLEERMEQALFSPSLSKQRVEFAVQHIRESCAASLVDFGCGSGSLLDSLLDYSTSLEKIAGVDISQKGLARAAKTLHPKLNRKLCAEVPSKEIKSVLLYKGSVTIFDSRLYGFDIGTCLEVIEHMEEEDASLFGDVVLSSFCPRILIVSTPNYEYNAILQKSTSSGQEDDPDEKNQPKFRNHDHKFEWTREQFNHWASDLAARHNYDVEYGGVGGVADVEPGFASQIAIFRRRDSSSKNVVLEHHYETIWEWSSDNR</sequence>
<keyword evidence="14 20" id="KW-0472">Membrane</keyword>
<evidence type="ECO:0000259" key="21">
    <source>
        <dbReference type="Pfam" id="PF00254"/>
    </source>
</evidence>
<evidence type="ECO:0000313" key="25">
    <source>
        <dbReference type="EMBL" id="KAL2460159.1"/>
    </source>
</evidence>
<dbReference type="GO" id="GO:0031047">
    <property type="term" value="P:regulatory ncRNA-mediated gene silencing"/>
    <property type="evidence" value="ECO:0007669"/>
    <property type="project" value="UniProtKB-KW"/>
</dbReference>
<evidence type="ECO:0000256" key="11">
    <source>
        <dbReference type="ARBA" id="ARBA00022842"/>
    </source>
</evidence>
<keyword evidence="15" id="KW-0943">RNA-mediated gene silencing</keyword>
<keyword evidence="26" id="KW-1185">Reference proteome</keyword>
<dbReference type="GO" id="GO:0003723">
    <property type="term" value="F:RNA binding"/>
    <property type="evidence" value="ECO:0007669"/>
    <property type="project" value="UniProtKB-KW"/>
</dbReference>
<protein>
    <recommendedName>
        <fullName evidence="5">Small RNA 2'-O-methyltransferase</fullName>
        <ecNumber evidence="17">2.1.1.386</ecNumber>
    </recommendedName>
    <alternativeName>
        <fullName evidence="16">Rotamase</fullName>
    </alternativeName>
</protein>
<dbReference type="GO" id="GO:0032259">
    <property type="term" value="P:methylation"/>
    <property type="evidence" value="ECO:0007669"/>
    <property type="project" value="UniProtKB-KW"/>
</dbReference>
<evidence type="ECO:0000256" key="8">
    <source>
        <dbReference type="ARBA" id="ARBA00022691"/>
    </source>
</evidence>
<keyword evidence="10" id="KW-0479">Metal-binding</keyword>
<evidence type="ECO:0000256" key="16">
    <source>
        <dbReference type="ARBA" id="ARBA00029569"/>
    </source>
</evidence>
<comment type="caution">
    <text evidence="25">The sequence shown here is derived from an EMBL/GenBank/DDBJ whole genome shotgun (WGS) entry which is preliminary data.</text>
</comment>
<dbReference type="Pfam" id="PF04515">
    <property type="entry name" value="Choline_transpo"/>
    <property type="match status" value="1"/>
</dbReference>
<evidence type="ECO:0000256" key="12">
    <source>
        <dbReference type="ARBA" id="ARBA00022884"/>
    </source>
</evidence>
<evidence type="ECO:0000256" key="2">
    <source>
        <dbReference type="ARBA" id="ARBA00004141"/>
    </source>
</evidence>
<dbReference type="InterPro" id="IPR046357">
    <property type="entry name" value="PPIase_dom_sf"/>
</dbReference>
<feature type="region of interest" description="Disordered" evidence="19">
    <location>
        <begin position="994"/>
        <end position="1013"/>
    </location>
</feature>
<evidence type="ECO:0000256" key="3">
    <source>
        <dbReference type="ARBA" id="ARBA00007168"/>
    </source>
</evidence>
<evidence type="ECO:0000256" key="17">
    <source>
        <dbReference type="ARBA" id="ARBA00035025"/>
    </source>
</evidence>
<feature type="transmembrane region" description="Helical" evidence="20">
    <location>
        <begin position="6"/>
        <end position="25"/>
    </location>
</feature>
<feature type="domain" description="PPIase FKBP-type" evidence="21">
    <location>
        <begin position="732"/>
        <end position="793"/>
    </location>
</feature>
<dbReference type="SUPFAM" id="SSF54534">
    <property type="entry name" value="FKBP-like"/>
    <property type="match status" value="1"/>
</dbReference>
<dbReference type="GO" id="GO:0046872">
    <property type="term" value="F:metal ion binding"/>
    <property type="evidence" value="ECO:0007669"/>
    <property type="project" value="UniProtKB-KW"/>
</dbReference>
<comment type="catalytic activity">
    <reaction evidence="18">
        <text>small RNA 3'-end nucleotide + S-adenosyl-L-methionine = small RNA 3'-end 2'-O-methylnucleotide + S-adenosyl-L-homocysteine + H(+)</text>
        <dbReference type="Rhea" id="RHEA:37887"/>
        <dbReference type="Rhea" id="RHEA-COMP:10415"/>
        <dbReference type="Rhea" id="RHEA-COMP:10416"/>
        <dbReference type="ChEBI" id="CHEBI:15378"/>
        <dbReference type="ChEBI" id="CHEBI:57856"/>
        <dbReference type="ChEBI" id="CHEBI:59789"/>
        <dbReference type="ChEBI" id="CHEBI:74896"/>
        <dbReference type="ChEBI" id="CHEBI:74898"/>
        <dbReference type="EC" id="2.1.1.386"/>
    </reaction>
</comment>
<reference evidence="26" key="1">
    <citation type="submission" date="2024-07" db="EMBL/GenBank/DDBJ databases">
        <title>Two chromosome-level genome assemblies of Korean endemic species Abeliophyllum distichum and Forsythia ovata (Oleaceae).</title>
        <authorList>
            <person name="Jang H."/>
        </authorList>
    </citation>
    <scope>NUCLEOTIDE SEQUENCE [LARGE SCALE GENOMIC DNA]</scope>
</reference>
<accession>A0ABD1P8F3</accession>
<evidence type="ECO:0000256" key="7">
    <source>
        <dbReference type="ARBA" id="ARBA00022679"/>
    </source>
</evidence>
<evidence type="ECO:0000256" key="20">
    <source>
        <dbReference type="SAM" id="Phobius"/>
    </source>
</evidence>
<evidence type="ECO:0000256" key="6">
    <source>
        <dbReference type="ARBA" id="ARBA00022603"/>
    </source>
</evidence>
<dbReference type="Gene3D" id="3.10.50.40">
    <property type="match status" value="1"/>
</dbReference>
<feature type="domain" description="dsRNA binding" evidence="24">
    <location>
        <begin position="180"/>
        <end position="249"/>
    </location>
</feature>
<evidence type="ECO:0000256" key="1">
    <source>
        <dbReference type="ARBA" id="ARBA00001946"/>
    </source>
</evidence>
<dbReference type="Pfam" id="PF21224">
    <property type="entry name" value="Hen1_LCD"/>
    <property type="match status" value="1"/>
</dbReference>
<organism evidence="25 26">
    <name type="scientific">Abeliophyllum distichum</name>
    <dbReference type="NCBI Taxonomy" id="126358"/>
    <lineage>
        <taxon>Eukaryota</taxon>
        <taxon>Viridiplantae</taxon>
        <taxon>Streptophyta</taxon>
        <taxon>Embryophyta</taxon>
        <taxon>Tracheophyta</taxon>
        <taxon>Spermatophyta</taxon>
        <taxon>Magnoliopsida</taxon>
        <taxon>eudicotyledons</taxon>
        <taxon>Gunneridae</taxon>
        <taxon>Pentapetalae</taxon>
        <taxon>asterids</taxon>
        <taxon>lamiids</taxon>
        <taxon>Lamiales</taxon>
        <taxon>Oleaceae</taxon>
        <taxon>Forsythieae</taxon>
        <taxon>Abeliophyllum</taxon>
    </lineage>
</organism>
<evidence type="ECO:0000256" key="10">
    <source>
        <dbReference type="ARBA" id="ARBA00022723"/>
    </source>
</evidence>
<keyword evidence="9 20" id="KW-0812">Transmembrane</keyword>
<dbReference type="InterPro" id="IPR029063">
    <property type="entry name" value="SAM-dependent_MTases_sf"/>
</dbReference>
<dbReference type="Pfam" id="PF18441">
    <property type="entry name" value="Hen1_Lam_C"/>
    <property type="match status" value="1"/>
</dbReference>